<dbReference type="InterPro" id="IPR036737">
    <property type="entry name" value="OmpA-like_sf"/>
</dbReference>
<sequence length="225" mass="24422">MNAKRTSTSSASLGLAASAGLLEPETNDTEVKRMLNGAAVSLVPLRRYSPCWTLLLKAAFKANWMSKSAFLVATLCLVAYRSSWANDLVDVPPPAPSSCPNLMVFFPEGAATLAATQLNYLSYHVAAARGCDYYFSQQYLLDSPSNRICVEGHTDDVEAHSANPNLSQKRAEVVSIVLVEAGVPRKSIVISALHNHQPLTIARGHSEQLNRRVVIRACTQADRLP</sequence>
<dbReference type="Gene3D" id="3.30.1330.60">
    <property type="entry name" value="OmpA-like domain"/>
    <property type="match status" value="1"/>
</dbReference>
<protein>
    <submittedName>
        <fullName evidence="3">OmpA family protein</fullName>
    </submittedName>
</protein>
<dbReference type="OrthoDB" id="9792021at2"/>
<reference evidence="4" key="1">
    <citation type="submission" date="2017-02" db="EMBL/GenBank/DDBJ databases">
        <authorList>
            <person name="Varghese N."/>
            <person name="Submissions S."/>
        </authorList>
    </citation>
    <scope>NUCLEOTIDE SEQUENCE [LARGE SCALE GENOMIC DNA]</scope>
    <source>
        <strain evidence="4">ATCC 27094</strain>
    </source>
</reference>
<dbReference type="EMBL" id="FUWJ01000001">
    <property type="protein sequence ID" value="SJZ33810.1"/>
    <property type="molecule type" value="Genomic_DNA"/>
</dbReference>
<keyword evidence="4" id="KW-1185">Reference proteome</keyword>
<evidence type="ECO:0000313" key="4">
    <source>
        <dbReference type="Proteomes" id="UP000190092"/>
    </source>
</evidence>
<accession>A0A1T4JUD7</accession>
<proteinExistence type="predicted"/>
<evidence type="ECO:0000259" key="2">
    <source>
        <dbReference type="PROSITE" id="PS51123"/>
    </source>
</evidence>
<keyword evidence="1" id="KW-0472">Membrane</keyword>
<dbReference type="SUPFAM" id="SSF103088">
    <property type="entry name" value="OmpA-like"/>
    <property type="match status" value="1"/>
</dbReference>
<dbReference type="InterPro" id="IPR006665">
    <property type="entry name" value="OmpA-like"/>
</dbReference>
<organism evidence="3 4">
    <name type="scientific">Enhydrobacter aerosaccus</name>
    <dbReference type="NCBI Taxonomy" id="225324"/>
    <lineage>
        <taxon>Bacteria</taxon>
        <taxon>Pseudomonadati</taxon>
        <taxon>Pseudomonadota</taxon>
        <taxon>Alphaproteobacteria</taxon>
        <taxon>Hyphomicrobiales</taxon>
        <taxon>Enhydrobacter</taxon>
    </lineage>
</organism>
<dbReference type="Pfam" id="PF00691">
    <property type="entry name" value="OmpA"/>
    <property type="match status" value="1"/>
</dbReference>
<dbReference type="Proteomes" id="UP000190092">
    <property type="component" value="Unassembled WGS sequence"/>
</dbReference>
<dbReference type="PROSITE" id="PS51123">
    <property type="entry name" value="OMPA_2"/>
    <property type="match status" value="1"/>
</dbReference>
<dbReference type="STRING" id="225324.SAMN02745126_00480"/>
<dbReference type="AlphaFoldDB" id="A0A1T4JUD7"/>
<name>A0A1T4JUD7_9HYPH</name>
<dbReference type="RefSeq" id="WP_085932213.1">
    <property type="nucleotide sequence ID" value="NZ_FUWJ01000001.1"/>
</dbReference>
<evidence type="ECO:0000313" key="3">
    <source>
        <dbReference type="EMBL" id="SJZ33810.1"/>
    </source>
</evidence>
<gene>
    <name evidence="3" type="ORF">SAMN02745126_00480</name>
</gene>
<dbReference type="CDD" id="cd07185">
    <property type="entry name" value="OmpA_C-like"/>
    <property type="match status" value="1"/>
</dbReference>
<dbReference type="GO" id="GO:0016020">
    <property type="term" value="C:membrane"/>
    <property type="evidence" value="ECO:0007669"/>
    <property type="project" value="UniProtKB-UniRule"/>
</dbReference>
<evidence type="ECO:0000256" key="1">
    <source>
        <dbReference type="PROSITE-ProRule" id="PRU00473"/>
    </source>
</evidence>
<feature type="domain" description="OmpA-like" evidence="2">
    <location>
        <begin position="93"/>
        <end position="221"/>
    </location>
</feature>